<reference evidence="1" key="1">
    <citation type="submission" date="2021-02" db="EMBL/GenBank/DDBJ databases">
        <authorList>
            <person name="Steward A R."/>
        </authorList>
    </citation>
    <scope>NUCLEOTIDE SEQUENCE</scope>
</reference>
<accession>A0A821U1Y9</accession>
<dbReference type="EMBL" id="CAJOBZ010000027">
    <property type="protein sequence ID" value="CAF4880585.1"/>
    <property type="molecule type" value="Genomic_DNA"/>
</dbReference>
<name>A0A821U1Y9_9NEOP</name>
<dbReference type="Proteomes" id="UP000663880">
    <property type="component" value="Unassembled WGS sequence"/>
</dbReference>
<evidence type="ECO:0000313" key="1">
    <source>
        <dbReference type="EMBL" id="CAF4880585.1"/>
    </source>
</evidence>
<comment type="caution">
    <text evidence="1">The sequence shown here is derived from an EMBL/GenBank/DDBJ whole genome shotgun (WGS) entry which is preliminary data.</text>
</comment>
<evidence type="ECO:0000313" key="2">
    <source>
        <dbReference type="Proteomes" id="UP000663880"/>
    </source>
</evidence>
<keyword evidence="2" id="KW-1185">Reference proteome</keyword>
<gene>
    <name evidence="1" type="ORF">PMACD_LOCUS9566</name>
</gene>
<dbReference type="AlphaFoldDB" id="A0A821U1Y9"/>
<proteinExistence type="predicted"/>
<sequence length="233" mass="25537">MDVIVKIVDEQNLTSALNGDYIPIFNVNFGNTSDDIISQENGVTNIENNLQNSFFPMLTNETVQNVIVGSDFLQTDDPLLETSTGVNSSIKYEDGVPRASFEVGCIQGYAKAADAVLRVESGFLEDLLLKPINKFYNMTEKIHKAKLDAISRLDEKLGRATSHITNLFDGNSNTIKDKKEEQGGDVNHSEKIVMEDPVASLDVNCPEGSPGALNGSCLPDVYVRFNDDIGDKE</sequence>
<organism evidence="1 2">
    <name type="scientific">Pieris macdunnoughi</name>
    <dbReference type="NCBI Taxonomy" id="345717"/>
    <lineage>
        <taxon>Eukaryota</taxon>
        <taxon>Metazoa</taxon>
        <taxon>Ecdysozoa</taxon>
        <taxon>Arthropoda</taxon>
        <taxon>Hexapoda</taxon>
        <taxon>Insecta</taxon>
        <taxon>Pterygota</taxon>
        <taxon>Neoptera</taxon>
        <taxon>Endopterygota</taxon>
        <taxon>Lepidoptera</taxon>
        <taxon>Glossata</taxon>
        <taxon>Ditrysia</taxon>
        <taxon>Papilionoidea</taxon>
        <taxon>Pieridae</taxon>
        <taxon>Pierinae</taxon>
        <taxon>Pieris</taxon>
    </lineage>
</organism>
<protein>
    <submittedName>
        <fullName evidence="1">Uncharacterized protein</fullName>
    </submittedName>
</protein>